<dbReference type="InterPro" id="IPR047057">
    <property type="entry name" value="MerR_fam"/>
</dbReference>
<name>A0A4Z1CMB3_9ACTN</name>
<keyword evidence="1" id="KW-0678">Repressor</keyword>
<sequence length="359" mass="38086">MSITKTPLTRSSSTSGAVPDVRRRSTTSPRSVSARATSVCSTSTLSTPPSCPTSGVEGLPPRRFGVYRDQVYTVGRTAELTGVPSGTLRKWEQRYGVVVPQRSAGNYRLYDDEAVRRLSVMRSLVDAGWSAHEAARHVVADVAAAEATLARPAEPAFEDRFETIVGCAQDFDVPRLERLLADGFADIDVVSVVDDWLLPSMVHLGRAWQRGRVSVAGEHFVTAAVHRRLAEAFQAMQPAPNGGPRVVVGLARGARHELGVLAFATVLRSRGVAVTYLGGDLPLEAWVDVVRLVGPQAVVLAVPTLEDVPAVREVAEALAPHAPVMLGGAHQAEVDGPRHLGHLAGAAAATLATRLGAVS</sequence>
<feature type="domain" description="HTH merR-type" evidence="6">
    <location>
        <begin position="71"/>
        <end position="140"/>
    </location>
</feature>
<dbReference type="PANTHER" id="PTHR30204:SF69">
    <property type="entry name" value="MERR-FAMILY TRANSCRIPTIONAL REGULATOR"/>
    <property type="match status" value="1"/>
</dbReference>
<dbReference type="GO" id="GO:0031419">
    <property type="term" value="F:cobalamin binding"/>
    <property type="evidence" value="ECO:0007669"/>
    <property type="project" value="InterPro"/>
</dbReference>
<evidence type="ECO:0000256" key="3">
    <source>
        <dbReference type="ARBA" id="ARBA00023125"/>
    </source>
</evidence>
<evidence type="ECO:0000256" key="5">
    <source>
        <dbReference type="SAM" id="MobiDB-lite"/>
    </source>
</evidence>
<dbReference type="PROSITE" id="PS50937">
    <property type="entry name" value="HTH_MERR_2"/>
    <property type="match status" value="1"/>
</dbReference>
<feature type="domain" description="B12-binding" evidence="7">
    <location>
        <begin position="243"/>
        <end position="359"/>
    </location>
</feature>
<evidence type="ECO:0000256" key="4">
    <source>
        <dbReference type="ARBA" id="ARBA00023163"/>
    </source>
</evidence>
<feature type="compositionally biased region" description="Polar residues" evidence="5">
    <location>
        <begin position="1"/>
        <end position="16"/>
    </location>
</feature>
<organism evidence="8 9">
    <name type="scientific">Nocardioides eburneiflavus</name>
    <dbReference type="NCBI Taxonomy" id="2518372"/>
    <lineage>
        <taxon>Bacteria</taxon>
        <taxon>Bacillati</taxon>
        <taxon>Actinomycetota</taxon>
        <taxon>Actinomycetes</taxon>
        <taxon>Propionibacteriales</taxon>
        <taxon>Nocardioidaceae</taxon>
        <taxon>Nocardioides</taxon>
    </lineage>
</organism>
<reference evidence="8 9" key="1">
    <citation type="submission" date="2019-04" db="EMBL/GenBank/DDBJ databases">
        <title>Three New Species of Nocardioides, Nocardioides euryhalodurans sp. nov., Nocardioides seonyuensis sp. nov. and Nocardioides eburneoflavus sp. nov. Isolated from Soil.</title>
        <authorList>
            <person name="Roh S.G."/>
            <person name="Lee C."/>
            <person name="Kim M.-K."/>
            <person name="Kim S.B."/>
        </authorList>
    </citation>
    <scope>NUCLEOTIDE SEQUENCE [LARGE SCALE GENOMIC DNA]</scope>
    <source>
        <strain evidence="8 9">MMS17-SY213</strain>
    </source>
</reference>
<evidence type="ECO:0000313" key="9">
    <source>
        <dbReference type="Proteomes" id="UP000297496"/>
    </source>
</evidence>
<evidence type="ECO:0000259" key="6">
    <source>
        <dbReference type="PROSITE" id="PS50937"/>
    </source>
</evidence>
<dbReference type="InterPro" id="IPR009061">
    <property type="entry name" value="DNA-bd_dom_put_sf"/>
</dbReference>
<keyword evidence="9" id="KW-1185">Reference proteome</keyword>
<keyword evidence="3" id="KW-0238">DNA-binding</keyword>
<dbReference type="InterPro" id="IPR000551">
    <property type="entry name" value="MerR-type_HTH_dom"/>
</dbReference>
<accession>A0A4Z1CMB3</accession>
<dbReference type="PANTHER" id="PTHR30204">
    <property type="entry name" value="REDOX-CYCLING DRUG-SENSING TRANSCRIPTIONAL ACTIVATOR SOXR"/>
    <property type="match status" value="1"/>
</dbReference>
<dbReference type="PROSITE" id="PS51332">
    <property type="entry name" value="B12_BINDING"/>
    <property type="match status" value="1"/>
</dbReference>
<dbReference type="CDD" id="cd01104">
    <property type="entry name" value="HTH_MlrA-CarA"/>
    <property type="match status" value="1"/>
</dbReference>
<dbReference type="Gene3D" id="1.10.1660.10">
    <property type="match status" value="1"/>
</dbReference>
<dbReference type="GO" id="GO:0003700">
    <property type="term" value="F:DNA-binding transcription factor activity"/>
    <property type="evidence" value="ECO:0007669"/>
    <property type="project" value="InterPro"/>
</dbReference>
<dbReference type="Pfam" id="PF02607">
    <property type="entry name" value="B12-binding_2"/>
    <property type="match status" value="1"/>
</dbReference>
<dbReference type="Proteomes" id="UP000297496">
    <property type="component" value="Unassembled WGS sequence"/>
</dbReference>
<dbReference type="Pfam" id="PF13411">
    <property type="entry name" value="MerR_1"/>
    <property type="match status" value="1"/>
</dbReference>
<keyword evidence="4" id="KW-0804">Transcription</keyword>
<evidence type="ECO:0000259" key="7">
    <source>
        <dbReference type="PROSITE" id="PS51332"/>
    </source>
</evidence>
<dbReference type="Gene3D" id="1.10.1240.10">
    <property type="entry name" value="Methionine synthase domain"/>
    <property type="match status" value="1"/>
</dbReference>
<evidence type="ECO:0000313" key="8">
    <source>
        <dbReference type="EMBL" id="TGN64069.1"/>
    </source>
</evidence>
<dbReference type="GO" id="GO:0003677">
    <property type="term" value="F:DNA binding"/>
    <property type="evidence" value="ECO:0007669"/>
    <property type="project" value="UniProtKB-KW"/>
</dbReference>
<dbReference type="Gene3D" id="3.40.50.280">
    <property type="entry name" value="Cobalamin-binding domain"/>
    <property type="match status" value="1"/>
</dbReference>
<dbReference type="EMBL" id="SRRO01000001">
    <property type="protein sequence ID" value="TGN64069.1"/>
    <property type="molecule type" value="Genomic_DNA"/>
</dbReference>
<dbReference type="CDD" id="cd02065">
    <property type="entry name" value="B12-binding_like"/>
    <property type="match status" value="1"/>
</dbReference>
<dbReference type="InterPro" id="IPR036724">
    <property type="entry name" value="Cobalamin-bd_sf"/>
</dbReference>
<comment type="caution">
    <text evidence="8">The sequence shown here is derived from an EMBL/GenBank/DDBJ whole genome shotgun (WGS) entry which is preliminary data.</text>
</comment>
<evidence type="ECO:0000256" key="2">
    <source>
        <dbReference type="ARBA" id="ARBA00023015"/>
    </source>
</evidence>
<gene>
    <name evidence="8" type="ORF">EXE59_08990</name>
</gene>
<dbReference type="SMART" id="SM00422">
    <property type="entry name" value="HTH_MERR"/>
    <property type="match status" value="1"/>
</dbReference>
<dbReference type="InterPro" id="IPR006158">
    <property type="entry name" value="Cobalamin-bd"/>
</dbReference>
<dbReference type="SUPFAM" id="SSF46955">
    <property type="entry name" value="Putative DNA-binding domain"/>
    <property type="match status" value="1"/>
</dbReference>
<dbReference type="SUPFAM" id="SSF52242">
    <property type="entry name" value="Cobalamin (vitamin B12)-binding domain"/>
    <property type="match status" value="1"/>
</dbReference>
<dbReference type="InterPro" id="IPR036594">
    <property type="entry name" value="Meth_synthase_dom"/>
</dbReference>
<dbReference type="AlphaFoldDB" id="A0A4Z1CMB3"/>
<dbReference type="Pfam" id="PF02310">
    <property type="entry name" value="B12-binding"/>
    <property type="match status" value="1"/>
</dbReference>
<feature type="region of interest" description="Disordered" evidence="5">
    <location>
        <begin position="1"/>
        <end position="59"/>
    </location>
</feature>
<dbReference type="InterPro" id="IPR003759">
    <property type="entry name" value="Cbl-bd_cap"/>
</dbReference>
<evidence type="ECO:0000256" key="1">
    <source>
        <dbReference type="ARBA" id="ARBA00022491"/>
    </source>
</evidence>
<protein>
    <submittedName>
        <fullName evidence="8">MerR family transcriptional regulator</fullName>
    </submittedName>
</protein>
<dbReference type="OrthoDB" id="9800334at2"/>
<keyword evidence="2" id="KW-0805">Transcription regulation</keyword>
<dbReference type="GO" id="GO:0046872">
    <property type="term" value="F:metal ion binding"/>
    <property type="evidence" value="ECO:0007669"/>
    <property type="project" value="InterPro"/>
</dbReference>
<proteinExistence type="predicted"/>
<feature type="compositionally biased region" description="Low complexity" evidence="5">
    <location>
        <begin position="26"/>
        <end position="54"/>
    </location>
</feature>